<feature type="compositionally biased region" description="Low complexity" evidence="4">
    <location>
        <begin position="485"/>
        <end position="525"/>
    </location>
</feature>
<dbReference type="GO" id="GO:0000786">
    <property type="term" value="C:nucleosome"/>
    <property type="evidence" value="ECO:0007669"/>
    <property type="project" value="InterPro"/>
</dbReference>
<dbReference type="GO" id="GO:0003690">
    <property type="term" value="F:double-stranded DNA binding"/>
    <property type="evidence" value="ECO:0007669"/>
    <property type="project" value="TreeGrafter"/>
</dbReference>
<dbReference type="SUPFAM" id="SSF46785">
    <property type="entry name" value="Winged helix' DNA-binding domain"/>
    <property type="match status" value="1"/>
</dbReference>
<accession>A0A6A4PFJ3</accession>
<dbReference type="FunFam" id="1.10.10.10:FF:000637">
    <property type="entry name" value="Histone H1.2"/>
    <property type="match status" value="1"/>
</dbReference>
<feature type="compositionally biased region" description="Pro residues" evidence="4">
    <location>
        <begin position="458"/>
        <end position="471"/>
    </location>
</feature>
<feature type="compositionally biased region" description="Polar residues" evidence="4">
    <location>
        <begin position="156"/>
        <end position="177"/>
    </location>
</feature>
<dbReference type="PROSITE" id="PS51504">
    <property type="entry name" value="H15"/>
    <property type="match status" value="1"/>
</dbReference>
<feature type="compositionally biased region" description="Pro residues" evidence="4">
    <location>
        <begin position="31"/>
        <end position="43"/>
    </location>
</feature>
<feature type="compositionally biased region" description="Basic residues" evidence="4">
    <location>
        <begin position="236"/>
        <end position="251"/>
    </location>
</feature>
<keyword evidence="2" id="KW-0238">DNA-binding</keyword>
<proteinExistence type="predicted"/>
<dbReference type="PANTHER" id="PTHR11467">
    <property type="entry name" value="HISTONE H1"/>
    <property type="match status" value="1"/>
</dbReference>
<dbReference type="SMART" id="SM00526">
    <property type="entry name" value="H15"/>
    <property type="match status" value="1"/>
</dbReference>
<dbReference type="PRINTS" id="PR00929">
    <property type="entry name" value="ATHOOK"/>
</dbReference>
<dbReference type="InterPro" id="IPR036388">
    <property type="entry name" value="WH-like_DNA-bd_sf"/>
</dbReference>
<evidence type="ECO:0000313" key="6">
    <source>
        <dbReference type="Proteomes" id="UP000447434"/>
    </source>
</evidence>
<dbReference type="GO" id="GO:0045910">
    <property type="term" value="P:negative regulation of DNA recombination"/>
    <property type="evidence" value="ECO:0007669"/>
    <property type="project" value="TreeGrafter"/>
</dbReference>
<dbReference type="Proteomes" id="UP000447434">
    <property type="component" value="Chromosome 14"/>
</dbReference>
<organism evidence="5 6">
    <name type="scientific">Lupinus albus</name>
    <name type="common">White lupine</name>
    <name type="synonym">Lupinus termis</name>
    <dbReference type="NCBI Taxonomy" id="3870"/>
    <lineage>
        <taxon>Eukaryota</taxon>
        <taxon>Viridiplantae</taxon>
        <taxon>Streptophyta</taxon>
        <taxon>Embryophyta</taxon>
        <taxon>Tracheophyta</taxon>
        <taxon>Spermatophyta</taxon>
        <taxon>Magnoliopsida</taxon>
        <taxon>eudicotyledons</taxon>
        <taxon>Gunneridae</taxon>
        <taxon>Pentapetalae</taxon>
        <taxon>rosids</taxon>
        <taxon>fabids</taxon>
        <taxon>Fabales</taxon>
        <taxon>Fabaceae</taxon>
        <taxon>Papilionoideae</taxon>
        <taxon>50 kb inversion clade</taxon>
        <taxon>genistoids sensu lato</taxon>
        <taxon>core genistoids</taxon>
        <taxon>Genisteae</taxon>
        <taxon>Lupinus</taxon>
    </lineage>
</organism>
<dbReference type="AlphaFoldDB" id="A0A6A4PFJ3"/>
<gene>
    <name evidence="5" type="ORF">Lalb_Chr14g0370761</name>
</gene>
<comment type="subcellular location">
    <subcellularLocation>
        <location evidence="1">Nucleus</location>
    </subcellularLocation>
</comment>
<dbReference type="InterPro" id="IPR017956">
    <property type="entry name" value="AT_hook_DNA-bd_motif"/>
</dbReference>
<dbReference type="GO" id="GO:0030261">
    <property type="term" value="P:chromosome condensation"/>
    <property type="evidence" value="ECO:0007669"/>
    <property type="project" value="TreeGrafter"/>
</dbReference>
<dbReference type="GO" id="GO:0031492">
    <property type="term" value="F:nucleosomal DNA binding"/>
    <property type="evidence" value="ECO:0007669"/>
    <property type="project" value="TreeGrafter"/>
</dbReference>
<dbReference type="EMBL" id="WOCE01000014">
    <property type="protein sequence ID" value="KAE9600234.1"/>
    <property type="molecule type" value="Genomic_DNA"/>
</dbReference>
<name>A0A6A4PFJ3_LUPAL</name>
<dbReference type="InterPro" id="IPR005818">
    <property type="entry name" value="Histone_H1/H5_H15"/>
</dbReference>
<feature type="compositionally biased region" description="Low complexity" evidence="4">
    <location>
        <begin position="1"/>
        <end position="23"/>
    </location>
</feature>
<dbReference type="Pfam" id="PF00538">
    <property type="entry name" value="Linker_histone"/>
    <property type="match status" value="1"/>
</dbReference>
<feature type="compositionally biased region" description="Low complexity" evidence="4">
    <location>
        <begin position="188"/>
        <end position="203"/>
    </location>
</feature>
<dbReference type="PANTHER" id="PTHR11467:SF29">
    <property type="entry name" value="OS03G0711600 PROTEIN"/>
    <property type="match status" value="1"/>
</dbReference>
<evidence type="ECO:0000256" key="2">
    <source>
        <dbReference type="ARBA" id="ARBA00023125"/>
    </source>
</evidence>
<feature type="region of interest" description="Disordered" evidence="4">
    <location>
        <begin position="120"/>
        <end position="290"/>
    </location>
</feature>
<comment type="caution">
    <text evidence="5">The sequence shown here is derived from an EMBL/GenBank/DDBJ whole genome shotgun (WGS) entry which is preliminary data.</text>
</comment>
<evidence type="ECO:0000256" key="3">
    <source>
        <dbReference type="ARBA" id="ARBA00023242"/>
    </source>
</evidence>
<keyword evidence="3" id="KW-0539">Nucleus</keyword>
<sequence>MDPSSSIPPLLPPTNVTVPAAVPFTDEPNNNHPPPPIPSPPSFTHPSYADMIYRAIEALKEKDGSSKRAIAKYIEEVYKDQLPPTPTHTTLLTQHLKRLKDNGLLQMVKKSYILPRSVPPLLQTQQSHSPPAQPSRPRGRPRKIQDQDQDQDQDQAQPHQIVSFPVQSDNVVGQQNAEPVWAALGLSDEPQPQAVPVQDVVAESGVRRPGRPRKSVVGSGVGSVGPAVKTTVSPGRRGRPPGSKNKKKPGRPAKTETSAAAVSSAVASSGVKRRPGRPPKNQQATPIPFAPASEAELPVALAGGDVPVAVPGGLVPVAVAGGDVPVVATTKRTRGRPKKNASPLAAPVAGGGGSGRGRGRGRGGARGRGGGSRSSFGRPVGRPRKGTTSQNVVEEEYLKRKLEHFQSKVKESLEVLKPHFTHESPVSAIAAIQDLEVLGSMDLNAPLEDETLQQQHQQPPPPQQQPPPPQQQPHQLLQPPPQLPQAPHQQLYPHQFPQFQQPYQPQQPQFQNQYQQPPQQFQNQLPHHRMFNP</sequence>
<feature type="region of interest" description="Disordered" evidence="4">
    <location>
        <begin position="328"/>
        <end position="395"/>
    </location>
</feature>
<evidence type="ECO:0000256" key="1">
    <source>
        <dbReference type="ARBA" id="ARBA00004123"/>
    </source>
</evidence>
<evidence type="ECO:0000256" key="4">
    <source>
        <dbReference type="SAM" id="MobiDB-lite"/>
    </source>
</evidence>
<dbReference type="InterPro" id="IPR036390">
    <property type="entry name" value="WH_DNA-bd_sf"/>
</dbReference>
<evidence type="ECO:0000313" key="5">
    <source>
        <dbReference type="EMBL" id="KAE9600234.1"/>
    </source>
</evidence>
<feature type="region of interest" description="Disordered" evidence="4">
    <location>
        <begin position="1"/>
        <end position="46"/>
    </location>
</feature>
<dbReference type="CDD" id="cd00073">
    <property type="entry name" value="H15"/>
    <property type="match status" value="1"/>
</dbReference>
<keyword evidence="6" id="KW-1185">Reference proteome</keyword>
<dbReference type="Gene3D" id="1.10.10.10">
    <property type="entry name" value="Winged helix-like DNA-binding domain superfamily/Winged helix DNA-binding domain"/>
    <property type="match status" value="1"/>
</dbReference>
<reference evidence="6" key="1">
    <citation type="journal article" date="2020" name="Nat. Commun.">
        <title>Genome sequence of the cluster root forming white lupin.</title>
        <authorList>
            <person name="Hufnagel B."/>
            <person name="Marques A."/>
            <person name="Soriano A."/>
            <person name="Marques L."/>
            <person name="Divol F."/>
            <person name="Doumas P."/>
            <person name="Sallet E."/>
            <person name="Mancinotti D."/>
            <person name="Carrere S."/>
            <person name="Marande W."/>
            <person name="Arribat S."/>
            <person name="Keller J."/>
            <person name="Huneau C."/>
            <person name="Blein T."/>
            <person name="Aime D."/>
            <person name="Laguerre M."/>
            <person name="Taylor J."/>
            <person name="Schubert V."/>
            <person name="Nelson M."/>
            <person name="Geu-Flores F."/>
            <person name="Crespi M."/>
            <person name="Gallardo-Guerrero K."/>
            <person name="Delaux P.-M."/>
            <person name="Salse J."/>
            <person name="Berges H."/>
            <person name="Guyot R."/>
            <person name="Gouzy J."/>
            <person name="Peret B."/>
        </authorList>
    </citation>
    <scope>NUCLEOTIDE SEQUENCE [LARGE SCALE GENOMIC DNA]</scope>
    <source>
        <strain evidence="6">cv. Amiga</strain>
    </source>
</reference>
<dbReference type="GO" id="GO:0005730">
    <property type="term" value="C:nucleolus"/>
    <property type="evidence" value="ECO:0007669"/>
    <property type="project" value="TreeGrafter"/>
</dbReference>
<feature type="region of interest" description="Disordered" evidence="4">
    <location>
        <begin position="441"/>
        <end position="533"/>
    </location>
</feature>
<dbReference type="GO" id="GO:0006334">
    <property type="term" value="P:nucleosome assembly"/>
    <property type="evidence" value="ECO:0007669"/>
    <property type="project" value="InterPro"/>
</dbReference>
<feature type="compositionally biased region" description="Low complexity" evidence="4">
    <location>
        <begin position="258"/>
        <end position="269"/>
    </location>
</feature>
<protein>
    <submittedName>
        <fullName evidence="5">Putative High mobility group protein HMGA</fullName>
    </submittedName>
</protein>
<dbReference type="SMART" id="SM00384">
    <property type="entry name" value="AT_hook"/>
    <property type="match status" value="7"/>
</dbReference>
<dbReference type="OrthoDB" id="1110759at2759"/>